<proteinExistence type="predicted"/>
<gene>
    <name evidence="1" type="ORF">NDU88_004515</name>
</gene>
<sequence length="106" mass="12327">MEAMVETSQPQGLMLTVTYALQLVVQNTKAVVKTKAVGAYRHIRFTSDIDPEHKRRKEKENKDRKIATKGENIDEKELERLKTPDRQCMVVEERSMRPRSLSIRQS</sequence>
<name>A0AAV7NNN6_PLEWA</name>
<protein>
    <submittedName>
        <fullName evidence="1">Uncharacterized protein</fullName>
    </submittedName>
</protein>
<dbReference type="Proteomes" id="UP001066276">
    <property type="component" value="Chromosome 8"/>
</dbReference>
<reference evidence="1" key="1">
    <citation type="journal article" date="2022" name="bioRxiv">
        <title>Sequencing and chromosome-scale assembly of the giantPleurodeles waltlgenome.</title>
        <authorList>
            <person name="Brown T."/>
            <person name="Elewa A."/>
            <person name="Iarovenko S."/>
            <person name="Subramanian E."/>
            <person name="Araus A.J."/>
            <person name="Petzold A."/>
            <person name="Susuki M."/>
            <person name="Suzuki K.-i.T."/>
            <person name="Hayashi T."/>
            <person name="Toyoda A."/>
            <person name="Oliveira C."/>
            <person name="Osipova E."/>
            <person name="Leigh N.D."/>
            <person name="Simon A."/>
            <person name="Yun M.H."/>
        </authorList>
    </citation>
    <scope>NUCLEOTIDE SEQUENCE</scope>
    <source>
        <strain evidence="1">20211129_DDA</strain>
        <tissue evidence="1">Liver</tissue>
    </source>
</reference>
<evidence type="ECO:0000313" key="2">
    <source>
        <dbReference type="Proteomes" id="UP001066276"/>
    </source>
</evidence>
<comment type="caution">
    <text evidence="1">The sequence shown here is derived from an EMBL/GenBank/DDBJ whole genome shotgun (WGS) entry which is preliminary data.</text>
</comment>
<dbReference type="EMBL" id="JANPWB010000012">
    <property type="protein sequence ID" value="KAJ1116299.1"/>
    <property type="molecule type" value="Genomic_DNA"/>
</dbReference>
<accession>A0AAV7NNN6</accession>
<dbReference type="AlphaFoldDB" id="A0AAV7NNN6"/>
<organism evidence="1 2">
    <name type="scientific">Pleurodeles waltl</name>
    <name type="common">Iberian ribbed newt</name>
    <dbReference type="NCBI Taxonomy" id="8319"/>
    <lineage>
        <taxon>Eukaryota</taxon>
        <taxon>Metazoa</taxon>
        <taxon>Chordata</taxon>
        <taxon>Craniata</taxon>
        <taxon>Vertebrata</taxon>
        <taxon>Euteleostomi</taxon>
        <taxon>Amphibia</taxon>
        <taxon>Batrachia</taxon>
        <taxon>Caudata</taxon>
        <taxon>Salamandroidea</taxon>
        <taxon>Salamandridae</taxon>
        <taxon>Pleurodelinae</taxon>
        <taxon>Pleurodeles</taxon>
    </lineage>
</organism>
<keyword evidence="2" id="KW-1185">Reference proteome</keyword>
<evidence type="ECO:0000313" key="1">
    <source>
        <dbReference type="EMBL" id="KAJ1116299.1"/>
    </source>
</evidence>